<proteinExistence type="predicted"/>
<feature type="region of interest" description="Disordered" evidence="1">
    <location>
        <begin position="206"/>
        <end position="226"/>
    </location>
</feature>
<sequence length="363" mass="40431">MAHQQVEPYVWPRWLGRPEAGLRLVYLDLNHWISLAKAATGHKDGDRHREALKVARAAAASGTTVFPLSSTHYMEMSNIKDPRQRADIAMVMEELSGFRTILSRTIIMRFELEEALQDYPQVRGPQMQRVPLLNFGVGPSLGIRGGLQIRSSDGSDVTATSRQKWPGGPAAFDAWKRDAELYAERAILRGPSDAEVPALKAHGWDPTVARTTAEKRAEQERDQGRRLDADPQWRKGRLRDVVSARYLLIELRNALNEALGTRGIQIEDAFPNRESARQFVAKMPSADVDVTLTTAAHRNRDKSWKVNDIFDIDALSIAVPYCDVVVTERHASSVLNAAKIPGKAGTRIVPTLSDLVEILNETS</sequence>
<dbReference type="AlphaFoldDB" id="A0A7W7XCG3"/>
<gene>
    <name evidence="2" type="ORF">GGE06_003944</name>
</gene>
<keyword evidence="3" id="KW-1185">Reference proteome</keyword>
<organism evidence="2 3">
    <name type="scientific">Streptomyces nymphaeiformis</name>
    <dbReference type="NCBI Taxonomy" id="2663842"/>
    <lineage>
        <taxon>Bacteria</taxon>
        <taxon>Bacillati</taxon>
        <taxon>Actinomycetota</taxon>
        <taxon>Actinomycetes</taxon>
        <taxon>Kitasatosporales</taxon>
        <taxon>Streptomycetaceae</taxon>
        <taxon>Streptomyces</taxon>
    </lineage>
</organism>
<dbReference type="Proteomes" id="UP000582643">
    <property type="component" value="Unassembled WGS sequence"/>
</dbReference>
<name>A0A7W7XCG3_9ACTN</name>
<evidence type="ECO:0000313" key="3">
    <source>
        <dbReference type="Proteomes" id="UP000582643"/>
    </source>
</evidence>
<feature type="compositionally biased region" description="Basic and acidic residues" evidence="1">
    <location>
        <begin position="212"/>
        <end position="226"/>
    </location>
</feature>
<evidence type="ECO:0000313" key="2">
    <source>
        <dbReference type="EMBL" id="MBB4983012.1"/>
    </source>
</evidence>
<dbReference type="EMBL" id="JACHJY010000005">
    <property type="protein sequence ID" value="MBB4983012.1"/>
    <property type="molecule type" value="Genomic_DNA"/>
</dbReference>
<evidence type="ECO:0008006" key="4">
    <source>
        <dbReference type="Google" id="ProtNLM"/>
    </source>
</evidence>
<accession>A0A7W7XCG3</accession>
<comment type="caution">
    <text evidence="2">The sequence shown here is derived from an EMBL/GenBank/DDBJ whole genome shotgun (WGS) entry which is preliminary data.</text>
</comment>
<protein>
    <recommendedName>
        <fullName evidence="4">PIN domain-containing protein</fullName>
    </recommendedName>
</protein>
<dbReference type="RefSeq" id="WP_184931346.1">
    <property type="nucleotide sequence ID" value="NZ_JACHJY010000005.1"/>
</dbReference>
<reference evidence="2 3" key="1">
    <citation type="submission" date="2020-08" db="EMBL/GenBank/DDBJ databases">
        <title>Genomic Encyclopedia of Type Strains, Phase III (KMG-III): the genomes of soil and plant-associated and newly described type strains.</title>
        <authorList>
            <person name="Whitman W."/>
        </authorList>
    </citation>
    <scope>NUCLEOTIDE SEQUENCE [LARGE SCALE GENOMIC DNA]</scope>
    <source>
        <strain evidence="2 3">SFB5A</strain>
    </source>
</reference>
<evidence type="ECO:0000256" key="1">
    <source>
        <dbReference type="SAM" id="MobiDB-lite"/>
    </source>
</evidence>